<name>A0AAV5TPR6_9BILA</name>
<proteinExistence type="predicted"/>
<comment type="caution">
    <text evidence="3">The sequence shown here is derived from an EMBL/GenBank/DDBJ whole genome shotgun (WGS) entry which is preliminary data.</text>
</comment>
<gene>
    <name evidence="3" type="ORF">PENTCL1PPCAC_18615</name>
</gene>
<accession>A0AAV5TPR6</accession>
<feature type="non-terminal residue" evidence="3">
    <location>
        <position position="109"/>
    </location>
</feature>
<dbReference type="Proteomes" id="UP001432027">
    <property type="component" value="Unassembled WGS sequence"/>
</dbReference>
<keyword evidence="4" id="KW-1185">Reference proteome</keyword>
<keyword evidence="2" id="KW-0732">Signal</keyword>
<organism evidence="3 4">
    <name type="scientific">Pristionchus entomophagus</name>
    <dbReference type="NCBI Taxonomy" id="358040"/>
    <lineage>
        <taxon>Eukaryota</taxon>
        <taxon>Metazoa</taxon>
        <taxon>Ecdysozoa</taxon>
        <taxon>Nematoda</taxon>
        <taxon>Chromadorea</taxon>
        <taxon>Rhabditida</taxon>
        <taxon>Rhabditina</taxon>
        <taxon>Diplogasteromorpha</taxon>
        <taxon>Diplogasteroidea</taxon>
        <taxon>Neodiplogasteridae</taxon>
        <taxon>Pristionchus</taxon>
    </lineage>
</organism>
<feature type="chain" id="PRO_5043428279" evidence="2">
    <location>
        <begin position="29"/>
        <end position="109"/>
    </location>
</feature>
<dbReference type="EMBL" id="BTSX01000004">
    <property type="protein sequence ID" value="GMS96440.1"/>
    <property type="molecule type" value="Genomic_DNA"/>
</dbReference>
<feature type="non-terminal residue" evidence="3">
    <location>
        <position position="1"/>
    </location>
</feature>
<evidence type="ECO:0000313" key="4">
    <source>
        <dbReference type="Proteomes" id="UP001432027"/>
    </source>
</evidence>
<evidence type="ECO:0000256" key="2">
    <source>
        <dbReference type="SAM" id="SignalP"/>
    </source>
</evidence>
<feature type="signal peptide" evidence="2">
    <location>
        <begin position="1"/>
        <end position="28"/>
    </location>
</feature>
<dbReference type="AlphaFoldDB" id="A0AAV5TPR6"/>
<reference evidence="3" key="1">
    <citation type="submission" date="2023-10" db="EMBL/GenBank/DDBJ databases">
        <title>Genome assembly of Pristionchus species.</title>
        <authorList>
            <person name="Yoshida K."/>
            <person name="Sommer R.J."/>
        </authorList>
    </citation>
    <scope>NUCLEOTIDE SEQUENCE</scope>
    <source>
        <strain evidence="3">RS0144</strain>
    </source>
</reference>
<evidence type="ECO:0000256" key="1">
    <source>
        <dbReference type="SAM" id="MobiDB-lite"/>
    </source>
</evidence>
<feature type="region of interest" description="Disordered" evidence="1">
    <location>
        <begin position="65"/>
        <end position="93"/>
    </location>
</feature>
<sequence length="109" mass="12296">RNHFPTSLMSHILTISLCLFILFRIVQSTPPTAMLSKCRSLDENTKHEVNHDPRVNRDPRLFEKARSDAKENAQEALKRADETSHKAGEAARKKADDFVHASAAYALNP</sequence>
<evidence type="ECO:0000313" key="3">
    <source>
        <dbReference type="EMBL" id="GMS96440.1"/>
    </source>
</evidence>
<protein>
    <submittedName>
        <fullName evidence="3">Uncharacterized protein</fullName>
    </submittedName>
</protein>